<dbReference type="EMBL" id="JACBNQ010000007">
    <property type="protein sequence ID" value="NYB74056.1"/>
    <property type="molecule type" value="Genomic_DNA"/>
</dbReference>
<dbReference type="GO" id="GO:0005524">
    <property type="term" value="F:ATP binding"/>
    <property type="evidence" value="ECO:0007669"/>
    <property type="project" value="UniProtKB-KW"/>
</dbReference>
<evidence type="ECO:0000313" key="4">
    <source>
        <dbReference type="EMBL" id="NYB74056.1"/>
    </source>
</evidence>
<proteinExistence type="predicted"/>
<keyword evidence="5" id="KW-1185">Reference proteome</keyword>
<name>A0A974BJJ7_SEDHY</name>
<comment type="caution">
    <text evidence="4">The sequence shown here is derived from an EMBL/GenBank/DDBJ whole genome shotgun (WGS) entry which is preliminary data.</text>
</comment>
<dbReference type="PANTHER" id="PTHR43384:SF6">
    <property type="entry name" value="SEPTUM SITE-DETERMINING PROTEIN MIND HOMOLOG, CHLOROPLASTIC"/>
    <property type="match status" value="1"/>
</dbReference>
<dbReference type="GO" id="GO:0005829">
    <property type="term" value="C:cytosol"/>
    <property type="evidence" value="ECO:0007669"/>
    <property type="project" value="TreeGrafter"/>
</dbReference>
<dbReference type="InterPro" id="IPR027417">
    <property type="entry name" value="P-loop_NTPase"/>
</dbReference>
<accession>A0A974BJJ7</accession>
<evidence type="ECO:0000256" key="2">
    <source>
        <dbReference type="ARBA" id="ARBA00022840"/>
    </source>
</evidence>
<dbReference type="GO" id="GO:0009898">
    <property type="term" value="C:cytoplasmic side of plasma membrane"/>
    <property type="evidence" value="ECO:0007669"/>
    <property type="project" value="TreeGrafter"/>
</dbReference>
<reference evidence="4" key="1">
    <citation type="submission" date="2020-07" db="EMBL/GenBank/DDBJ databases">
        <title>Genomic analysis of a strain of Sedimentibacter Hydroxybenzoicus DSM7310.</title>
        <authorList>
            <person name="Ma S."/>
        </authorList>
    </citation>
    <scope>NUCLEOTIDE SEQUENCE</scope>
    <source>
        <strain evidence="4">DSM 7310</strain>
    </source>
</reference>
<dbReference type="Pfam" id="PF01656">
    <property type="entry name" value="CbiA"/>
    <property type="match status" value="1"/>
</dbReference>
<dbReference type="GO" id="GO:0016887">
    <property type="term" value="F:ATP hydrolysis activity"/>
    <property type="evidence" value="ECO:0007669"/>
    <property type="project" value="TreeGrafter"/>
</dbReference>
<dbReference type="AlphaFoldDB" id="A0A974BJJ7"/>
<dbReference type="Gene3D" id="3.40.50.300">
    <property type="entry name" value="P-loop containing nucleotide triphosphate hydrolases"/>
    <property type="match status" value="1"/>
</dbReference>
<evidence type="ECO:0000259" key="3">
    <source>
        <dbReference type="Pfam" id="PF01656"/>
    </source>
</evidence>
<dbReference type="GO" id="GO:0051782">
    <property type="term" value="P:negative regulation of cell division"/>
    <property type="evidence" value="ECO:0007669"/>
    <property type="project" value="TreeGrafter"/>
</dbReference>
<dbReference type="Proteomes" id="UP000611629">
    <property type="component" value="Unassembled WGS sequence"/>
</dbReference>
<evidence type="ECO:0000313" key="5">
    <source>
        <dbReference type="Proteomes" id="UP000611629"/>
    </source>
</evidence>
<keyword evidence="1" id="KW-0547">Nucleotide-binding</keyword>
<dbReference type="RefSeq" id="WP_179237749.1">
    <property type="nucleotide sequence ID" value="NZ_JACBNQ010000007.1"/>
</dbReference>
<gene>
    <name evidence="4" type="ORF">HZF24_07860</name>
</gene>
<dbReference type="InterPro" id="IPR050625">
    <property type="entry name" value="ParA/MinD_ATPase"/>
</dbReference>
<sequence length="232" mass="26253">MGKVIAVSSQKDDIGKTIIGIKTGIKLSQSGKNVLLMDFSSGKKKMSEYLKVNENIIYDIKDVLDSTCSLELAAIEITEGLSLLPCPRINTKLGKIKRESFVKIINDAKKDYDVIILDIDKIQFSYVDFSVLDNAIIINNNDFSCIKEINTDKAIAERYKFNNIYVLINKYDIKKGSKGTMMKLKDIQKLSDVQIQSKIEENIKYCEADYDFLFGTEDSTFNRAVDSIIKNI</sequence>
<dbReference type="SUPFAM" id="SSF52540">
    <property type="entry name" value="P-loop containing nucleoside triphosphate hydrolases"/>
    <property type="match status" value="1"/>
</dbReference>
<keyword evidence="2" id="KW-0067">ATP-binding</keyword>
<evidence type="ECO:0000256" key="1">
    <source>
        <dbReference type="ARBA" id="ARBA00022741"/>
    </source>
</evidence>
<dbReference type="InterPro" id="IPR002586">
    <property type="entry name" value="CobQ/CobB/MinD/ParA_Nub-bd_dom"/>
</dbReference>
<protein>
    <submittedName>
        <fullName evidence="4">AAA family ATPase</fullName>
    </submittedName>
</protein>
<feature type="domain" description="CobQ/CobB/MinD/ParA nucleotide binding" evidence="3">
    <location>
        <begin position="5"/>
        <end position="209"/>
    </location>
</feature>
<dbReference type="PANTHER" id="PTHR43384">
    <property type="entry name" value="SEPTUM SITE-DETERMINING PROTEIN MIND HOMOLOG, CHLOROPLASTIC-RELATED"/>
    <property type="match status" value="1"/>
</dbReference>
<organism evidence="4 5">
    <name type="scientific">Sedimentibacter hydroxybenzoicus DSM 7310</name>
    <dbReference type="NCBI Taxonomy" id="1123245"/>
    <lineage>
        <taxon>Bacteria</taxon>
        <taxon>Bacillati</taxon>
        <taxon>Bacillota</taxon>
        <taxon>Tissierellia</taxon>
        <taxon>Sedimentibacter</taxon>
    </lineage>
</organism>